<feature type="transmembrane region" description="Helical" evidence="1">
    <location>
        <begin position="47"/>
        <end position="70"/>
    </location>
</feature>
<feature type="transmembrane region" description="Helical" evidence="1">
    <location>
        <begin position="9"/>
        <end position="27"/>
    </location>
</feature>
<name>A0ABV1I0M8_9FIRM</name>
<evidence type="ECO:0000256" key="1">
    <source>
        <dbReference type="SAM" id="Phobius"/>
    </source>
</evidence>
<evidence type="ECO:0000313" key="2">
    <source>
        <dbReference type="EMBL" id="MEQ2578189.1"/>
    </source>
</evidence>
<keyword evidence="1" id="KW-1133">Transmembrane helix</keyword>
<keyword evidence="1" id="KW-0472">Membrane</keyword>
<evidence type="ECO:0000313" key="3">
    <source>
        <dbReference type="Proteomes" id="UP001470288"/>
    </source>
</evidence>
<organism evidence="2 3">
    <name type="scientific">Hominiventricola aquisgranensis</name>
    <dbReference type="NCBI Taxonomy" id="3133164"/>
    <lineage>
        <taxon>Bacteria</taxon>
        <taxon>Bacillati</taxon>
        <taxon>Bacillota</taxon>
        <taxon>Clostridia</taxon>
        <taxon>Lachnospirales</taxon>
        <taxon>Lachnospiraceae</taxon>
        <taxon>Hominiventricola</taxon>
    </lineage>
</organism>
<accession>A0ABV1I0M8</accession>
<keyword evidence="3" id="KW-1185">Reference proteome</keyword>
<reference evidence="2 3" key="1">
    <citation type="submission" date="2024-03" db="EMBL/GenBank/DDBJ databases">
        <title>Human intestinal bacterial collection.</title>
        <authorList>
            <person name="Pauvert C."/>
            <person name="Hitch T.C.A."/>
            <person name="Clavel T."/>
        </authorList>
    </citation>
    <scope>NUCLEOTIDE SEQUENCE [LARGE SCALE GENOMIC DNA]</scope>
    <source>
        <strain evidence="2 3">CLA-AA-H78B</strain>
    </source>
</reference>
<feature type="transmembrane region" description="Helical" evidence="1">
    <location>
        <begin position="184"/>
        <end position="205"/>
    </location>
</feature>
<dbReference type="EMBL" id="JBBMFC010000006">
    <property type="protein sequence ID" value="MEQ2578189.1"/>
    <property type="molecule type" value="Genomic_DNA"/>
</dbReference>
<dbReference type="RefSeq" id="WP_349144008.1">
    <property type="nucleotide sequence ID" value="NZ_JBBMFC010000006.1"/>
</dbReference>
<proteinExistence type="predicted"/>
<comment type="caution">
    <text evidence="2">The sequence shown here is derived from an EMBL/GenBank/DDBJ whole genome shotgun (WGS) entry which is preliminary data.</text>
</comment>
<feature type="transmembrane region" description="Helical" evidence="1">
    <location>
        <begin position="82"/>
        <end position="100"/>
    </location>
</feature>
<sequence>MKELIKKRHLIPIAVWFVIYMGLFGFLEIVPPKEVHLIHCALDDMIPYMAVFIYPYVSWFPYIVVCAYLVIKNLDDRQFKKAVLVLTTGMNIFLFISFVWPTGLSLRESIVYDLHTLSGNLLKFVQTVDTPKSVFPSMHVYVTLVLQYTLEMQKKLIPSWGIWVGRVLAVLIVLSTMFTKQHSVLDVSAAIVMFAVLVVVVEKIVKK</sequence>
<feature type="transmembrane region" description="Helical" evidence="1">
    <location>
        <begin position="133"/>
        <end position="150"/>
    </location>
</feature>
<gene>
    <name evidence="2" type="ORF">WMO62_04920</name>
</gene>
<keyword evidence="1" id="KW-0812">Transmembrane</keyword>
<dbReference type="Proteomes" id="UP001470288">
    <property type="component" value="Unassembled WGS sequence"/>
</dbReference>
<feature type="transmembrane region" description="Helical" evidence="1">
    <location>
        <begin position="157"/>
        <end position="178"/>
    </location>
</feature>
<protein>
    <submittedName>
        <fullName evidence="2">Phosphatase PAP2 family protein</fullName>
    </submittedName>
</protein>